<evidence type="ECO:0000259" key="1">
    <source>
        <dbReference type="Pfam" id="PF01755"/>
    </source>
</evidence>
<evidence type="ECO:0000313" key="3">
    <source>
        <dbReference type="Proteomes" id="UP000509367"/>
    </source>
</evidence>
<dbReference type="KEGG" id="orm:HTY61_10310"/>
<proteinExistence type="predicted"/>
<dbReference type="AlphaFoldDB" id="A0A6N1VGM3"/>
<accession>A0A6N1VGM3</accession>
<reference evidence="2 3" key="1">
    <citation type="submission" date="2020-06" db="EMBL/GenBank/DDBJ databases">
        <title>Oricola thermophila sp. nov. isolated from a tidal sediments.</title>
        <authorList>
            <person name="Kwon K.K."/>
            <person name="Yang S.-H."/>
            <person name="Park M.-J."/>
        </authorList>
    </citation>
    <scope>NUCLEOTIDE SEQUENCE [LARGE SCALE GENOMIC DNA]</scope>
    <source>
        <strain evidence="2 3">MEBiC13590</strain>
    </source>
</reference>
<dbReference type="InterPro" id="IPR002654">
    <property type="entry name" value="Glyco_trans_25"/>
</dbReference>
<feature type="domain" description="Glycosyl transferase family 25" evidence="1">
    <location>
        <begin position="2"/>
        <end position="175"/>
    </location>
</feature>
<dbReference type="GO" id="GO:0016740">
    <property type="term" value="F:transferase activity"/>
    <property type="evidence" value="ECO:0007669"/>
    <property type="project" value="UniProtKB-KW"/>
</dbReference>
<protein>
    <submittedName>
        <fullName evidence="2">Glycosyltransferase family 25 protein</fullName>
    </submittedName>
</protein>
<keyword evidence="3" id="KW-1185">Reference proteome</keyword>
<organism evidence="2 3">
    <name type="scientific">Oricola thermophila</name>
    <dbReference type="NCBI Taxonomy" id="2742145"/>
    <lineage>
        <taxon>Bacteria</taxon>
        <taxon>Pseudomonadati</taxon>
        <taxon>Pseudomonadota</taxon>
        <taxon>Alphaproteobacteria</taxon>
        <taxon>Hyphomicrobiales</taxon>
        <taxon>Ahrensiaceae</taxon>
        <taxon>Oricola</taxon>
    </lineage>
</organism>
<gene>
    <name evidence="2" type="ORF">HTY61_10310</name>
</gene>
<dbReference type="RefSeq" id="WP_175276708.1">
    <property type="nucleotide sequence ID" value="NZ_CP054836.1"/>
</dbReference>
<evidence type="ECO:0000313" key="2">
    <source>
        <dbReference type="EMBL" id="QKV18815.1"/>
    </source>
</evidence>
<keyword evidence="2" id="KW-0808">Transferase</keyword>
<dbReference type="EMBL" id="CP054836">
    <property type="protein sequence ID" value="QKV18815.1"/>
    <property type="molecule type" value="Genomic_DNA"/>
</dbReference>
<dbReference type="CDD" id="cd06532">
    <property type="entry name" value="Glyco_transf_25"/>
    <property type="match status" value="1"/>
</dbReference>
<name>A0A6N1VGM3_9HYPH</name>
<dbReference type="Pfam" id="PF01755">
    <property type="entry name" value="Glyco_transf_25"/>
    <property type="match status" value="1"/>
</dbReference>
<dbReference type="Proteomes" id="UP000509367">
    <property type="component" value="Chromosome"/>
</dbReference>
<sequence>MKAYFINLDRSPERLAYMSRTLNALGIDHERVAAVDGNTLSDEEIGRNYTHRAGTQLLDAGSIACFMSHRRAWQRIAEGEDDHALVLEDDIVFGRDAGALLRDMSWIPDGAPLVRLETFRRHTVWDAEPLARAGDREIVRLRHVQLGAGAYVISRRAAGLLTERTPPFRHAVDFVLFDPRCPDFCGFEIMQMIPAPCIQSDRAPADTRPVDLPSILQQTRRKVLARGFRRLLAKTERELSKQRLKWSGLIFDRFRGTKTGRIPFR</sequence>